<feature type="region of interest" description="Disordered" evidence="2">
    <location>
        <begin position="76"/>
        <end position="156"/>
    </location>
</feature>
<evidence type="ECO:0000313" key="4">
    <source>
        <dbReference type="Proteomes" id="UP000748025"/>
    </source>
</evidence>
<feature type="region of interest" description="Disordered" evidence="2">
    <location>
        <begin position="569"/>
        <end position="597"/>
    </location>
</feature>
<dbReference type="NCBIfam" id="TIGR00756">
    <property type="entry name" value="PPR"/>
    <property type="match status" value="1"/>
</dbReference>
<dbReference type="PANTHER" id="PTHR47939">
    <property type="entry name" value="MEMBRANE-ASSOCIATED SALT-INDUCIBLE PROTEIN-LIKE"/>
    <property type="match status" value="1"/>
</dbReference>
<accession>A0A9P7N7U5</accession>
<organism evidence="3 4">
    <name type="scientific">Claviceps pusilla</name>
    <dbReference type="NCBI Taxonomy" id="123648"/>
    <lineage>
        <taxon>Eukaryota</taxon>
        <taxon>Fungi</taxon>
        <taxon>Dikarya</taxon>
        <taxon>Ascomycota</taxon>
        <taxon>Pezizomycotina</taxon>
        <taxon>Sordariomycetes</taxon>
        <taxon>Hypocreomycetidae</taxon>
        <taxon>Hypocreales</taxon>
        <taxon>Clavicipitaceae</taxon>
        <taxon>Claviceps</taxon>
    </lineage>
</organism>
<feature type="region of interest" description="Disordered" evidence="2">
    <location>
        <begin position="730"/>
        <end position="756"/>
    </location>
</feature>
<feature type="repeat" description="PPR" evidence="1">
    <location>
        <begin position="809"/>
        <end position="843"/>
    </location>
</feature>
<feature type="compositionally biased region" description="Basic and acidic residues" evidence="2">
    <location>
        <begin position="578"/>
        <end position="589"/>
    </location>
</feature>
<proteinExistence type="predicted"/>
<evidence type="ECO:0000256" key="1">
    <source>
        <dbReference type="PROSITE-ProRule" id="PRU00708"/>
    </source>
</evidence>
<comment type="caution">
    <text evidence="3">The sequence shown here is derived from an EMBL/GenBank/DDBJ whole genome shotgun (WGS) entry which is preliminary data.</text>
</comment>
<dbReference type="OrthoDB" id="185373at2759"/>
<keyword evidence="4" id="KW-1185">Reference proteome</keyword>
<dbReference type="EMBL" id="SRPW01002128">
    <property type="protein sequence ID" value="KAG5995584.1"/>
    <property type="molecule type" value="Genomic_DNA"/>
</dbReference>
<sequence>MQVVCLGRARCARLSLARGTSTSLGSAAKSSQQSLFSTCPRRLLPETRSRFSSPSTGVQSEEDSHFMAHFVGVRRAPDHPSQQQGPRPRRAIAPSTECTETQPSSSNDRDERSSNSRGPRFSIEPASLRRSREPAPLKSSRSRGRPKSKFSPEYTRRRSLSGLDTWTQWGYLRHQCSGEELLNFRREFNRWKKRLSKIRDQTYPDRPWERDAEWLLEHDTVSAMRSAWHELDEKTRREKWPCLVLSAMRISPQRVHTVLEATVYPPPPGYAIHDVLIFIAQNARLNEASTPREKTLEAEEMMELLRNIMTDIPKGHIPFTQRVFGLFAKALPSEQAHQLYLLLREHELDLHANTLIQFASKLAGSAAHKEAAFEILRGLSEAGADLNEARPSSVITALLHCKAPEERGVDVQPSFDAREALQYFIQRGFTMNVLATTAFLDTLCQSGEVEEAIRLASLFTESGIQLDKKAWTTIFRGAKGSLRMDYIAKALELAKAANVPIVDVLNNALHSAFVFSEAERREKPHSYMPGTDVFTPLLRVYAKKFDLEPLQWWLPDALPFFLAQGGVSQQQQEEEEKEQQKEHEHEHEQQQLQQYHQQQHQHHQGLLVLQGNDATKRRWNFESTIIPFIDQLFSAAEDTKLRPSLTTIAIMLRAYIRSLRAPYDITTYYAFFKTRLEEQSRNPSLPSASRLITNQASLIHDTFILAMTDYPDLSRSALEVFGDMLKDQMHTANSNHNDHSSTTTTTTSNHPPSRISYADSPSVVATSPIHPAPTVMTFTILLRGLMNPSNRLLAEHLRQVMQENGIAPNLVTWNTVISGYAHMQNIRRTVDTLQDMEATGLKPDIYTFKAFGRLKDQAKALKLMEGIIDANGEKMAGGVYE</sequence>
<dbReference type="PROSITE" id="PS51375">
    <property type="entry name" value="PPR"/>
    <property type="match status" value="1"/>
</dbReference>
<dbReference type="AlphaFoldDB" id="A0A9P7N7U5"/>
<dbReference type="PANTHER" id="PTHR47939:SF5">
    <property type="entry name" value="PENTACOTRIPEPTIDE-REPEAT REGION OF PRORP DOMAIN-CONTAINING PROTEIN"/>
    <property type="match status" value="1"/>
</dbReference>
<dbReference type="InterPro" id="IPR002885">
    <property type="entry name" value="PPR_rpt"/>
</dbReference>
<name>A0A9P7N7U5_9HYPO</name>
<evidence type="ECO:0000313" key="3">
    <source>
        <dbReference type="EMBL" id="KAG5995584.1"/>
    </source>
</evidence>
<dbReference type="InterPro" id="IPR011990">
    <property type="entry name" value="TPR-like_helical_dom_sf"/>
</dbReference>
<reference evidence="3" key="1">
    <citation type="journal article" date="2020" name="bioRxiv">
        <title>Whole genome comparisons of ergot fungi reveals the divergence and evolution of species within the genus Claviceps are the result of varying mechanisms driving genome evolution and host range expansion.</title>
        <authorList>
            <person name="Wyka S.A."/>
            <person name="Mondo S.J."/>
            <person name="Liu M."/>
            <person name="Dettman J."/>
            <person name="Nalam V."/>
            <person name="Broders K.D."/>
        </authorList>
    </citation>
    <scope>NUCLEOTIDE SEQUENCE</scope>
    <source>
        <strain evidence="3">CCC 602</strain>
    </source>
</reference>
<evidence type="ECO:0008006" key="5">
    <source>
        <dbReference type="Google" id="ProtNLM"/>
    </source>
</evidence>
<gene>
    <name evidence="3" type="ORF">E4U43_003007</name>
</gene>
<dbReference type="Proteomes" id="UP000748025">
    <property type="component" value="Unassembled WGS sequence"/>
</dbReference>
<evidence type="ECO:0000256" key="2">
    <source>
        <dbReference type="SAM" id="MobiDB-lite"/>
    </source>
</evidence>
<dbReference type="Gene3D" id="1.25.40.10">
    <property type="entry name" value="Tetratricopeptide repeat domain"/>
    <property type="match status" value="2"/>
</dbReference>
<protein>
    <recommendedName>
        <fullName evidence="5">Pentatricopeptide repeat protein</fullName>
    </recommendedName>
</protein>
<dbReference type="Pfam" id="PF13041">
    <property type="entry name" value="PPR_2"/>
    <property type="match status" value="1"/>
</dbReference>
<feature type="compositionally biased region" description="Low complexity" evidence="2">
    <location>
        <begin position="730"/>
        <end position="750"/>
    </location>
</feature>
<dbReference type="InterPro" id="IPR050667">
    <property type="entry name" value="PPR-containing_protein"/>
</dbReference>